<dbReference type="InterPro" id="IPR031571">
    <property type="entry name" value="RcpC_dom"/>
</dbReference>
<dbReference type="EMBL" id="UIDG01000018">
    <property type="protein sequence ID" value="SUS03957.1"/>
    <property type="molecule type" value="Genomic_DNA"/>
</dbReference>
<feature type="domain" description="SAF" evidence="1">
    <location>
        <begin position="48"/>
        <end position="114"/>
    </location>
</feature>
<dbReference type="InterPro" id="IPR017592">
    <property type="entry name" value="Pilus_assmbl_Flp-typ_CpaB"/>
</dbReference>
<name>A0A380TAE3_9ZZZZ</name>
<reference evidence="2" key="1">
    <citation type="submission" date="2018-07" db="EMBL/GenBank/DDBJ databases">
        <authorList>
            <person name="Quirk P.G."/>
            <person name="Krulwich T.A."/>
        </authorList>
    </citation>
    <scope>NUCLEOTIDE SEQUENCE</scope>
</reference>
<dbReference type="InterPro" id="IPR013974">
    <property type="entry name" value="SAF"/>
</dbReference>
<organism evidence="2">
    <name type="scientific">metagenome</name>
    <dbReference type="NCBI Taxonomy" id="256318"/>
    <lineage>
        <taxon>unclassified sequences</taxon>
        <taxon>metagenomes</taxon>
    </lineage>
</organism>
<protein>
    <submittedName>
        <fullName evidence="2">Putative pilus assembly protein CpaB</fullName>
    </submittedName>
</protein>
<dbReference type="AlphaFoldDB" id="A0A380TAE3"/>
<dbReference type="SMART" id="SM00858">
    <property type="entry name" value="SAF"/>
    <property type="match status" value="1"/>
</dbReference>
<dbReference type="Pfam" id="PF16976">
    <property type="entry name" value="RcpC"/>
    <property type="match status" value="1"/>
</dbReference>
<accession>A0A380TAE3</accession>
<evidence type="ECO:0000259" key="1">
    <source>
        <dbReference type="SMART" id="SM00858"/>
    </source>
</evidence>
<evidence type="ECO:0000313" key="2">
    <source>
        <dbReference type="EMBL" id="SUS03957.1"/>
    </source>
</evidence>
<sequence length="304" mass="32085">MQLRSVLLLVVALAMAGATAFLVNGWVSKRQPVAEVRPVVQEPAVPKIEILVAKGELATGTFLKPDQLRWQPWPEDGVNEGYFVKGKVSEKDFDGSVVRARLYAGEPITKERVIHAGEQGFLAAVLEPGKRAISVPVDATRGVAGFVFPGDLVDVLLSLKSSVTSEAEGGGGGAATRFFSQTILSGVRVLGVDQAVDSEGGKPKVAKTATLEVTPKQAERIAVALELGELSLTLHSISKPEADLEGLTRTASKGNGVGPAPAKSYTRDMDVLEMIGDPWGLPVPNGLGQKANVVRGSESQVVRF</sequence>
<proteinExistence type="predicted"/>
<dbReference type="Pfam" id="PF08666">
    <property type="entry name" value="SAF"/>
    <property type="match status" value="1"/>
</dbReference>
<dbReference type="NCBIfam" id="TIGR03177">
    <property type="entry name" value="pilus_cpaB"/>
    <property type="match status" value="1"/>
</dbReference>
<dbReference type="CDD" id="cd11614">
    <property type="entry name" value="SAF_CpaB_FlgA_like"/>
    <property type="match status" value="1"/>
</dbReference>
<gene>
    <name evidence="2" type="ORF">DF3PB_1140004</name>
</gene>